<sequence length="172" mass="19840">MLVRHQESMEKGMSITYSDIRSQHKLLQEKYKARKELLQSDAQDLMKEYYKSLDLPASSWKDKEGVEQPYVRSCIINQQGDLEYRPAHVVQLDEDYRLNFQMGTMVNDTLCVGDWYYVAISLWYANSLLHVSVANGAHEFTIPKGTVTDRFFEVTSAIKTVIHAGLDDPELD</sequence>
<protein>
    <submittedName>
        <fullName evidence="1">Uncharacterized protein</fullName>
    </submittedName>
</protein>
<reference evidence="1 3" key="1">
    <citation type="submission" date="2017-03" db="EMBL/GenBank/DDBJ databases">
        <title>Genome comparison of Photorhabdus luminescens strain 0813-124 phase variants.</title>
        <authorList>
            <person name="Chien C.-C."/>
            <person name="Chen W.-J."/>
            <person name="Shih M.-C."/>
            <person name="Hsieh F.-C."/>
        </authorList>
    </citation>
    <scope>NUCLEOTIDE SEQUENCE [LARGE SCALE GENOMIC DNA]</scope>
    <source>
        <strain evidence="1 3">0813-124 phase II</strain>
    </source>
</reference>
<accession>A0ABX8LZK4</accession>
<dbReference type="EMBL" id="CP020335">
    <property type="protein sequence ID" value="QXF34292.1"/>
    <property type="molecule type" value="Genomic_DNA"/>
</dbReference>
<evidence type="ECO:0000313" key="1">
    <source>
        <dbReference type="EMBL" id="QXF34292.1"/>
    </source>
</evidence>
<dbReference type="RefSeq" id="WP_217469675.1">
    <property type="nucleotide sequence ID" value="NZ_CP020335.1"/>
</dbReference>
<dbReference type="EMBL" id="CP020335">
    <property type="protein sequence ID" value="QXF35227.1"/>
    <property type="molecule type" value="Genomic_DNA"/>
</dbReference>
<name>A0ABX8LZK4_9GAMM</name>
<keyword evidence="3" id="KW-1185">Reference proteome</keyword>
<organism evidence="1 3">
    <name type="scientific">Photorhabdus akhurstii</name>
    <dbReference type="NCBI Taxonomy" id="171438"/>
    <lineage>
        <taxon>Bacteria</taxon>
        <taxon>Pseudomonadati</taxon>
        <taxon>Pseudomonadota</taxon>
        <taxon>Gammaproteobacteria</taxon>
        <taxon>Enterobacterales</taxon>
        <taxon>Morganellaceae</taxon>
        <taxon>Photorhabdus</taxon>
    </lineage>
</organism>
<gene>
    <name evidence="1" type="ORF">B0X70_14890</name>
    <name evidence="2" type="ORF">B0X70_20120</name>
</gene>
<evidence type="ECO:0000313" key="2">
    <source>
        <dbReference type="EMBL" id="QXF35227.1"/>
    </source>
</evidence>
<dbReference type="Proteomes" id="UP000693715">
    <property type="component" value="Chromosome"/>
</dbReference>
<evidence type="ECO:0000313" key="3">
    <source>
        <dbReference type="Proteomes" id="UP000693715"/>
    </source>
</evidence>
<proteinExistence type="predicted"/>